<dbReference type="AlphaFoldDB" id="A0A6A6TR25"/>
<keyword evidence="3" id="KW-1185">Reference proteome</keyword>
<sequence length="220" mass="24156">MTSPKWLCTRTLRMMEKLAEATKMEGNTEGDTLGSVSEKEKEARAQGNPDEKDELPTADDGPSKKGERTSYSNLPPYLRDELLSGSGSSSSATTRRTASPVVPAPPVYYDSQPSSQPPDYMNKSLQSRPKSTPRTLTPSTPSEIASVCPPPPAHWAVEDNRKRGFRERMKDLFQSDSESRSDEGRGPKRGSQPVANVFGVRVSSVKARESRPGRKAGSWR</sequence>
<gene>
    <name evidence="2" type="ORF">K491DRAFT_673328</name>
</gene>
<feature type="compositionally biased region" description="Low complexity" evidence="1">
    <location>
        <begin position="127"/>
        <end position="142"/>
    </location>
</feature>
<dbReference type="Proteomes" id="UP000799324">
    <property type="component" value="Unassembled WGS sequence"/>
</dbReference>
<reference evidence="2" key="1">
    <citation type="journal article" date="2020" name="Stud. Mycol.">
        <title>101 Dothideomycetes genomes: a test case for predicting lifestyles and emergence of pathogens.</title>
        <authorList>
            <person name="Haridas S."/>
            <person name="Albert R."/>
            <person name="Binder M."/>
            <person name="Bloem J."/>
            <person name="Labutti K."/>
            <person name="Salamov A."/>
            <person name="Andreopoulos B."/>
            <person name="Baker S."/>
            <person name="Barry K."/>
            <person name="Bills G."/>
            <person name="Bluhm B."/>
            <person name="Cannon C."/>
            <person name="Castanera R."/>
            <person name="Culley D."/>
            <person name="Daum C."/>
            <person name="Ezra D."/>
            <person name="Gonzalez J."/>
            <person name="Henrissat B."/>
            <person name="Kuo A."/>
            <person name="Liang C."/>
            <person name="Lipzen A."/>
            <person name="Lutzoni F."/>
            <person name="Magnuson J."/>
            <person name="Mondo S."/>
            <person name="Nolan M."/>
            <person name="Ohm R."/>
            <person name="Pangilinan J."/>
            <person name="Park H.-J."/>
            <person name="Ramirez L."/>
            <person name="Alfaro M."/>
            <person name="Sun H."/>
            <person name="Tritt A."/>
            <person name="Yoshinaga Y."/>
            <person name="Zwiers L.-H."/>
            <person name="Turgeon B."/>
            <person name="Goodwin S."/>
            <person name="Spatafora J."/>
            <person name="Crous P."/>
            <person name="Grigoriev I."/>
        </authorList>
    </citation>
    <scope>NUCLEOTIDE SEQUENCE</scope>
    <source>
        <strain evidence="2">CBS 122681</strain>
    </source>
</reference>
<evidence type="ECO:0000313" key="3">
    <source>
        <dbReference type="Proteomes" id="UP000799324"/>
    </source>
</evidence>
<name>A0A6A6TR25_9PLEO</name>
<dbReference type="EMBL" id="MU004290">
    <property type="protein sequence ID" value="KAF2662250.1"/>
    <property type="molecule type" value="Genomic_DNA"/>
</dbReference>
<evidence type="ECO:0000313" key="2">
    <source>
        <dbReference type="EMBL" id="KAF2662250.1"/>
    </source>
</evidence>
<organism evidence="2 3">
    <name type="scientific">Lophiostoma macrostomum CBS 122681</name>
    <dbReference type="NCBI Taxonomy" id="1314788"/>
    <lineage>
        <taxon>Eukaryota</taxon>
        <taxon>Fungi</taxon>
        <taxon>Dikarya</taxon>
        <taxon>Ascomycota</taxon>
        <taxon>Pezizomycotina</taxon>
        <taxon>Dothideomycetes</taxon>
        <taxon>Pleosporomycetidae</taxon>
        <taxon>Pleosporales</taxon>
        <taxon>Lophiostomataceae</taxon>
        <taxon>Lophiostoma</taxon>
    </lineage>
</organism>
<proteinExistence type="predicted"/>
<accession>A0A6A6TR25</accession>
<feature type="compositionally biased region" description="Low complexity" evidence="1">
    <location>
        <begin position="84"/>
        <end position="101"/>
    </location>
</feature>
<evidence type="ECO:0000256" key="1">
    <source>
        <dbReference type="SAM" id="MobiDB-lite"/>
    </source>
</evidence>
<protein>
    <submittedName>
        <fullName evidence="2">Uncharacterized protein</fullName>
    </submittedName>
</protein>
<feature type="compositionally biased region" description="Basic and acidic residues" evidence="1">
    <location>
        <begin position="156"/>
        <end position="186"/>
    </location>
</feature>
<feature type="region of interest" description="Disordered" evidence="1">
    <location>
        <begin position="18"/>
        <end position="220"/>
    </location>
</feature>